<dbReference type="Gene3D" id="2.40.160.20">
    <property type="match status" value="1"/>
</dbReference>
<dbReference type="Proteomes" id="UP001596114">
    <property type="component" value="Unassembled WGS sequence"/>
</dbReference>
<dbReference type="GO" id="GO:0016787">
    <property type="term" value="F:hydrolase activity"/>
    <property type="evidence" value="ECO:0007669"/>
    <property type="project" value="UniProtKB-KW"/>
</dbReference>
<keyword evidence="3" id="KW-1185">Reference proteome</keyword>
<feature type="signal peptide" evidence="1">
    <location>
        <begin position="1"/>
        <end position="25"/>
    </location>
</feature>
<dbReference type="Pfam" id="PF09411">
    <property type="entry name" value="PagL"/>
    <property type="match status" value="1"/>
</dbReference>
<dbReference type="InterPro" id="IPR018550">
    <property type="entry name" value="Lipid-A_deacylase-rel"/>
</dbReference>
<evidence type="ECO:0000256" key="1">
    <source>
        <dbReference type="SAM" id="SignalP"/>
    </source>
</evidence>
<comment type="caution">
    <text evidence="2">The sequence shown here is derived from an EMBL/GenBank/DDBJ whole genome shotgun (WGS) entry which is preliminary data.</text>
</comment>
<gene>
    <name evidence="2" type="ORF">ACFPPA_18725</name>
</gene>
<keyword evidence="2" id="KW-0378">Hydrolase</keyword>
<keyword evidence="1" id="KW-0732">Signal</keyword>
<evidence type="ECO:0000313" key="2">
    <source>
        <dbReference type="EMBL" id="MFC5527786.1"/>
    </source>
</evidence>
<organism evidence="2 3">
    <name type="scientific">Rhodanobacter ginsengisoli</name>
    <dbReference type="NCBI Taxonomy" id="418646"/>
    <lineage>
        <taxon>Bacteria</taxon>
        <taxon>Pseudomonadati</taxon>
        <taxon>Pseudomonadota</taxon>
        <taxon>Gammaproteobacteria</taxon>
        <taxon>Lysobacterales</taxon>
        <taxon>Rhodanobacteraceae</taxon>
        <taxon>Rhodanobacter</taxon>
    </lineage>
</organism>
<accession>A0ABW0QTC7</accession>
<sequence>MHTTRKAGRVALAMCLVAAVFPATAARLEFQGGPSYMGNHATSAAFVEGVFDGHRVGDSNFSWSPDVSLGWIEGRDLARYRGNRYSTSEDAWLLAAGARVHYGTADDWYRHLFVSFQPALNSARTQALSTAYEFVSTLGWQGQRFSVQVRHVSNGNLHHPNRGETMLLLGVGFEL</sequence>
<proteinExistence type="predicted"/>
<evidence type="ECO:0000313" key="3">
    <source>
        <dbReference type="Proteomes" id="UP001596114"/>
    </source>
</evidence>
<dbReference type="RefSeq" id="WP_377322726.1">
    <property type="nucleotide sequence ID" value="NZ_JBHSNF010000006.1"/>
</dbReference>
<protein>
    <submittedName>
        <fullName evidence="2">Acyloxyacyl hydrolase</fullName>
    </submittedName>
</protein>
<feature type="chain" id="PRO_5046478419" evidence="1">
    <location>
        <begin position="26"/>
        <end position="175"/>
    </location>
</feature>
<name>A0ABW0QTC7_9GAMM</name>
<dbReference type="EMBL" id="JBHSNF010000006">
    <property type="protein sequence ID" value="MFC5527786.1"/>
    <property type="molecule type" value="Genomic_DNA"/>
</dbReference>
<reference evidence="3" key="1">
    <citation type="journal article" date="2019" name="Int. J. Syst. Evol. Microbiol.">
        <title>The Global Catalogue of Microorganisms (GCM) 10K type strain sequencing project: providing services to taxonomists for standard genome sequencing and annotation.</title>
        <authorList>
            <consortium name="The Broad Institute Genomics Platform"/>
            <consortium name="The Broad Institute Genome Sequencing Center for Infectious Disease"/>
            <person name="Wu L."/>
            <person name="Ma J."/>
        </authorList>
    </citation>
    <scope>NUCLEOTIDE SEQUENCE [LARGE SCALE GENOMIC DNA]</scope>
    <source>
        <strain evidence="3">CGMCC 1.16619</strain>
    </source>
</reference>